<proteinExistence type="predicted"/>
<organism evidence="1">
    <name type="scientific">Lepeophtheirus salmonis</name>
    <name type="common">Salmon louse</name>
    <name type="synonym">Caligus salmonis</name>
    <dbReference type="NCBI Taxonomy" id="72036"/>
    <lineage>
        <taxon>Eukaryota</taxon>
        <taxon>Metazoa</taxon>
        <taxon>Ecdysozoa</taxon>
        <taxon>Arthropoda</taxon>
        <taxon>Crustacea</taxon>
        <taxon>Multicrustacea</taxon>
        <taxon>Hexanauplia</taxon>
        <taxon>Copepoda</taxon>
        <taxon>Siphonostomatoida</taxon>
        <taxon>Caligidae</taxon>
        <taxon>Lepeophtheirus</taxon>
    </lineage>
</organism>
<reference evidence="1" key="1">
    <citation type="submission" date="2014-05" db="EMBL/GenBank/DDBJ databases">
        <authorList>
            <person name="Chronopoulou M."/>
        </authorList>
    </citation>
    <scope>NUCLEOTIDE SEQUENCE</scope>
    <source>
        <tissue evidence="1">Whole organism</tissue>
    </source>
</reference>
<dbReference type="EMBL" id="HACA01006473">
    <property type="protein sequence ID" value="CDW23834.1"/>
    <property type="molecule type" value="Transcribed_RNA"/>
</dbReference>
<dbReference type="AlphaFoldDB" id="A0A0K2TCQ4"/>
<sequence length="51" mass="6259">MKKESRVLNCNRHDYFIFVLNFTRIKLLTNKFREVIKVTCKSCTFFDRHFA</sequence>
<protein>
    <submittedName>
        <fullName evidence="1">Uncharacterized protein</fullName>
    </submittedName>
</protein>
<accession>A0A0K2TCQ4</accession>
<name>A0A0K2TCQ4_LEPSM</name>
<evidence type="ECO:0000313" key="1">
    <source>
        <dbReference type="EMBL" id="CDW23834.1"/>
    </source>
</evidence>